<dbReference type="OrthoDB" id="3687641at2759"/>
<dbReference type="PANTHER" id="PTHR33365">
    <property type="entry name" value="YALI0B05434P"/>
    <property type="match status" value="1"/>
</dbReference>
<dbReference type="GeneID" id="18886580"/>
<dbReference type="InterPro" id="IPR021765">
    <property type="entry name" value="UstYa-like"/>
</dbReference>
<evidence type="ECO:0000256" key="1">
    <source>
        <dbReference type="ARBA" id="ARBA00004685"/>
    </source>
</evidence>
<keyword evidence="2" id="KW-0560">Oxidoreductase</keyword>
<organism evidence="4 5">
    <name type="scientific">Punctularia strigosozonata (strain HHB-11173)</name>
    <name type="common">White-rot fungus</name>
    <dbReference type="NCBI Taxonomy" id="741275"/>
    <lineage>
        <taxon>Eukaryota</taxon>
        <taxon>Fungi</taxon>
        <taxon>Dikarya</taxon>
        <taxon>Basidiomycota</taxon>
        <taxon>Agaricomycotina</taxon>
        <taxon>Agaricomycetes</taxon>
        <taxon>Corticiales</taxon>
        <taxon>Punctulariaceae</taxon>
        <taxon>Punctularia</taxon>
    </lineage>
</organism>
<dbReference type="GO" id="GO:0016491">
    <property type="term" value="F:oxidoreductase activity"/>
    <property type="evidence" value="ECO:0007669"/>
    <property type="project" value="UniProtKB-KW"/>
</dbReference>
<dbReference type="KEGG" id="psq:PUNSTDRAFT_93785"/>
<dbReference type="Proteomes" id="UP000054196">
    <property type="component" value="Unassembled WGS sequence"/>
</dbReference>
<evidence type="ECO:0000256" key="2">
    <source>
        <dbReference type="ARBA" id="ARBA00023002"/>
    </source>
</evidence>
<dbReference type="Pfam" id="PF11807">
    <property type="entry name" value="UstYa"/>
    <property type="match status" value="1"/>
</dbReference>
<proteinExistence type="inferred from homology"/>
<keyword evidence="5" id="KW-1185">Reference proteome</keyword>
<sequence>MLLAIDLASVYWTRKAHRAARVTSLNNSFVGDDFPRHLPLEQPLGPAVLTVEDTVHYKLSGKDSNAEWASLYPPGGGFVHLGPLDRPFAISMYHQMHCLENLKRAVLYPSLSESHIQHLHHCINYVREMILCTPDLTLEPESTRLREAYHIRGIDGLGVSHTCKDWSTVYSAAESNY</sequence>
<dbReference type="EMBL" id="JH687559">
    <property type="protein sequence ID" value="EIN03771.1"/>
    <property type="molecule type" value="Genomic_DNA"/>
</dbReference>
<dbReference type="OMA" id="ANEEHIT"/>
<dbReference type="GO" id="GO:0043386">
    <property type="term" value="P:mycotoxin biosynthetic process"/>
    <property type="evidence" value="ECO:0007669"/>
    <property type="project" value="InterPro"/>
</dbReference>
<accession>R7S3H6</accession>
<dbReference type="PANTHER" id="PTHR33365:SF11">
    <property type="entry name" value="TAT PATHWAY SIGNAL SEQUENCE"/>
    <property type="match status" value="1"/>
</dbReference>
<evidence type="ECO:0000256" key="3">
    <source>
        <dbReference type="ARBA" id="ARBA00035112"/>
    </source>
</evidence>
<feature type="non-terminal residue" evidence="4">
    <location>
        <position position="177"/>
    </location>
</feature>
<dbReference type="RefSeq" id="XP_007389056.1">
    <property type="nucleotide sequence ID" value="XM_007388994.1"/>
</dbReference>
<evidence type="ECO:0000313" key="4">
    <source>
        <dbReference type="EMBL" id="EIN03771.1"/>
    </source>
</evidence>
<comment type="similarity">
    <text evidence="3">Belongs to the ustYa family.</text>
</comment>
<dbReference type="HOGENOM" id="CLU_042941_8_3_1"/>
<comment type="pathway">
    <text evidence="1">Mycotoxin biosynthesis.</text>
</comment>
<protein>
    <submittedName>
        <fullName evidence="4">Uncharacterized protein</fullName>
    </submittedName>
</protein>
<evidence type="ECO:0000313" key="5">
    <source>
        <dbReference type="Proteomes" id="UP000054196"/>
    </source>
</evidence>
<gene>
    <name evidence="4" type="ORF">PUNSTDRAFT_93785</name>
</gene>
<dbReference type="AlphaFoldDB" id="R7S3H6"/>
<dbReference type="eggNOG" id="ENOG502S1UR">
    <property type="taxonomic scope" value="Eukaryota"/>
</dbReference>
<name>R7S3H6_PUNST</name>
<reference evidence="5" key="1">
    <citation type="journal article" date="2012" name="Science">
        <title>The Paleozoic origin of enzymatic lignin decomposition reconstructed from 31 fungal genomes.</title>
        <authorList>
            <person name="Floudas D."/>
            <person name="Binder M."/>
            <person name="Riley R."/>
            <person name="Barry K."/>
            <person name="Blanchette R.A."/>
            <person name="Henrissat B."/>
            <person name="Martinez A.T."/>
            <person name="Otillar R."/>
            <person name="Spatafora J.W."/>
            <person name="Yadav J.S."/>
            <person name="Aerts A."/>
            <person name="Benoit I."/>
            <person name="Boyd A."/>
            <person name="Carlson A."/>
            <person name="Copeland A."/>
            <person name="Coutinho P.M."/>
            <person name="de Vries R.P."/>
            <person name="Ferreira P."/>
            <person name="Findley K."/>
            <person name="Foster B."/>
            <person name="Gaskell J."/>
            <person name="Glotzer D."/>
            <person name="Gorecki P."/>
            <person name="Heitman J."/>
            <person name="Hesse C."/>
            <person name="Hori C."/>
            <person name="Igarashi K."/>
            <person name="Jurgens J.A."/>
            <person name="Kallen N."/>
            <person name="Kersten P."/>
            <person name="Kohler A."/>
            <person name="Kuees U."/>
            <person name="Kumar T.K.A."/>
            <person name="Kuo A."/>
            <person name="LaButti K."/>
            <person name="Larrondo L.F."/>
            <person name="Lindquist E."/>
            <person name="Ling A."/>
            <person name="Lombard V."/>
            <person name="Lucas S."/>
            <person name="Lundell T."/>
            <person name="Martin R."/>
            <person name="McLaughlin D.J."/>
            <person name="Morgenstern I."/>
            <person name="Morin E."/>
            <person name="Murat C."/>
            <person name="Nagy L.G."/>
            <person name="Nolan M."/>
            <person name="Ohm R.A."/>
            <person name="Patyshakuliyeva A."/>
            <person name="Rokas A."/>
            <person name="Ruiz-Duenas F.J."/>
            <person name="Sabat G."/>
            <person name="Salamov A."/>
            <person name="Samejima M."/>
            <person name="Schmutz J."/>
            <person name="Slot J.C."/>
            <person name="St John F."/>
            <person name="Stenlid J."/>
            <person name="Sun H."/>
            <person name="Sun S."/>
            <person name="Syed K."/>
            <person name="Tsang A."/>
            <person name="Wiebenga A."/>
            <person name="Young D."/>
            <person name="Pisabarro A."/>
            <person name="Eastwood D.C."/>
            <person name="Martin F."/>
            <person name="Cullen D."/>
            <person name="Grigoriev I.V."/>
            <person name="Hibbett D.S."/>
        </authorList>
    </citation>
    <scope>NUCLEOTIDE SEQUENCE [LARGE SCALE GENOMIC DNA]</scope>
    <source>
        <strain evidence="5">HHB-11173 SS5</strain>
    </source>
</reference>